<dbReference type="Pfam" id="PF03120">
    <property type="entry name" value="OB_DNA_ligase"/>
    <property type="match status" value="1"/>
</dbReference>
<keyword evidence="3" id="KW-0235">DNA replication</keyword>
<protein>
    <recommendedName>
        <fullName evidence="1">DNA ligase (NAD(+))</fullName>
        <ecNumber evidence="1">6.5.1.2</ecNumber>
    </recommendedName>
</protein>
<dbReference type="Gene3D" id="3.30.470.30">
    <property type="entry name" value="DNA ligase/mRNA capping enzyme"/>
    <property type="match status" value="1"/>
</dbReference>
<evidence type="ECO:0000313" key="7">
    <source>
        <dbReference type="EMBL" id="DAF97703.1"/>
    </source>
</evidence>
<dbReference type="Gene3D" id="3.40.50.10190">
    <property type="entry name" value="BRCT domain"/>
    <property type="match status" value="1"/>
</dbReference>
<evidence type="ECO:0000256" key="2">
    <source>
        <dbReference type="ARBA" id="ARBA00022598"/>
    </source>
</evidence>
<dbReference type="InterPro" id="IPR013839">
    <property type="entry name" value="DNAligase_adenylation"/>
</dbReference>
<dbReference type="SMART" id="SM00532">
    <property type="entry name" value="LIGANc"/>
    <property type="match status" value="1"/>
</dbReference>
<accession>A0A8S5UT90</accession>
<reference evidence="7" key="1">
    <citation type="journal article" date="2021" name="Proc. Natl. Acad. Sci. U.S.A.">
        <title>A Catalog of Tens of Thousands of Viruses from Human Metagenomes Reveals Hidden Associations with Chronic Diseases.</title>
        <authorList>
            <person name="Tisza M.J."/>
            <person name="Buck C.B."/>
        </authorList>
    </citation>
    <scope>NUCLEOTIDE SEQUENCE</scope>
    <source>
        <strain evidence="7">CtYA416</strain>
    </source>
</reference>
<dbReference type="EMBL" id="BK016136">
    <property type="protein sequence ID" value="DAF97703.1"/>
    <property type="molecule type" value="Genomic_DNA"/>
</dbReference>
<dbReference type="InterPro" id="IPR036420">
    <property type="entry name" value="BRCT_dom_sf"/>
</dbReference>
<dbReference type="GO" id="GO:0006281">
    <property type="term" value="P:DNA repair"/>
    <property type="evidence" value="ECO:0007669"/>
    <property type="project" value="InterPro"/>
</dbReference>
<dbReference type="EC" id="6.5.1.2" evidence="1"/>
<dbReference type="GO" id="GO:0006260">
    <property type="term" value="P:DNA replication"/>
    <property type="evidence" value="ECO:0007669"/>
    <property type="project" value="UniProtKB-KW"/>
</dbReference>
<dbReference type="InterPro" id="IPR013840">
    <property type="entry name" value="DNAligase_N"/>
</dbReference>
<name>A0A8S5UT90_9CAUD</name>
<organism evidence="7">
    <name type="scientific">Myoviridae sp. ctYA416</name>
    <dbReference type="NCBI Taxonomy" id="2825125"/>
    <lineage>
        <taxon>Viruses</taxon>
        <taxon>Duplodnaviria</taxon>
        <taxon>Heunggongvirae</taxon>
        <taxon>Uroviricota</taxon>
        <taxon>Caudoviricetes</taxon>
    </lineage>
</organism>
<dbReference type="InterPro" id="IPR012340">
    <property type="entry name" value="NA-bd_OB-fold"/>
</dbReference>
<dbReference type="InterPro" id="IPR010994">
    <property type="entry name" value="RuvA_2-like"/>
</dbReference>
<evidence type="ECO:0000256" key="1">
    <source>
        <dbReference type="ARBA" id="ARBA00012722"/>
    </source>
</evidence>
<keyword evidence="2 7" id="KW-0436">Ligase</keyword>
<keyword evidence="4" id="KW-0520">NAD</keyword>
<evidence type="ECO:0000256" key="4">
    <source>
        <dbReference type="ARBA" id="ARBA00023027"/>
    </source>
</evidence>
<dbReference type="InterPro" id="IPR004150">
    <property type="entry name" value="NAD_DNA_ligase_OB"/>
</dbReference>
<sequence length="772" mass="88196">MPDFPCLRRERGRYEMKTLNDLYTSLLRGDYKEVVSSSSALMINDIALELLKAEPLTKEQIQQCDLVLRISNILYNNTDLDMLPLEDGTYDILLEKYKKYNPNFQVGAEVINFHPSSRGESEERYIQAIVSYPQNLVDAVFAPTFTSIIPDRSQQYLDNKHKSRTDRNRDTNHRYPELVGTLDKCKFVTDADAKNAMVYKDPNVKIFERDFLAEHVYAGILNYNTPFELVAEIKYDGVSIEAEVSNHVVTARTRGDLENDLATDLTDIFYGYRFPNDIPDDEIFGMKFEAIITKQDLFLLERETGKSYKNMRTAVSGILGLSNARDYLKYITLVPLATSLEFNSRIEELEFINRFFATKETNRYWIIQGTFAQNVFQVKSIVKEAEMFRDYMQFAYDGIVVSYTDKNIINFLGRKNFVNKYSVAIKFGALVKKTRFRGYEYTVGKNGIITPMILFDPIEFNGTIHTIASGHSYERFKKLGLHYGDILEVAYVNDVMPYVMKGYHDRLNDVNGIEEFISHCPECGSVLSETESGKSVICRNMKCKGRMFARLDDMMKKLNFKDFTGATLRSLQVTSFTELMTITDDRLEVLGDTNSVKFRSRIKEFQTKPLYDYELIGALGFTDVSTKSWKAILHEFTIKELLNLSEMDPGTFANTIIAVRGIGKTTVSTIISELDTFKNDIVFISNMPNVSSSKASAPTMKIVMTGFRDEELVNQMKEKGIELTGGSVTKDTALLVIPYKGFTSSKVDKANKYKVPITSVEDFRLNYLKNGL</sequence>
<comment type="catalytic activity">
    <reaction evidence="5">
        <text>NAD(+) + (deoxyribonucleotide)n-3'-hydroxyl + 5'-phospho-(deoxyribonucleotide)m = (deoxyribonucleotide)n+m + AMP + beta-nicotinamide D-nucleotide.</text>
        <dbReference type="EC" id="6.5.1.2"/>
    </reaction>
</comment>
<dbReference type="GO" id="GO:0003911">
    <property type="term" value="F:DNA ligase (NAD+) activity"/>
    <property type="evidence" value="ECO:0007669"/>
    <property type="project" value="UniProtKB-EC"/>
</dbReference>
<evidence type="ECO:0000256" key="3">
    <source>
        <dbReference type="ARBA" id="ARBA00022705"/>
    </source>
</evidence>
<dbReference type="Pfam" id="PF01653">
    <property type="entry name" value="DNA_ligase_aden"/>
    <property type="match status" value="1"/>
</dbReference>
<dbReference type="SUPFAM" id="SSF50249">
    <property type="entry name" value="Nucleic acid-binding proteins"/>
    <property type="match status" value="1"/>
</dbReference>
<feature type="domain" description="NAD-dependent DNA ligase N-terminal" evidence="6">
    <location>
        <begin position="58"/>
        <end position="559"/>
    </location>
</feature>
<dbReference type="SUPFAM" id="SSF47781">
    <property type="entry name" value="RuvA domain 2-like"/>
    <property type="match status" value="1"/>
</dbReference>
<dbReference type="Gene3D" id="2.40.50.140">
    <property type="entry name" value="Nucleic acid-binding proteins"/>
    <property type="match status" value="1"/>
</dbReference>
<dbReference type="SUPFAM" id="SSF56091">
    <property type="entry name" value="DNA ligase/mRNA capping enzyme, catalytic domain"/>
    <property type="match status" value="1"/>
</dbReference>
<proteinExistence type="predicted"/>
<evidence type="ECO:0000256" key="5">
    <source>
        <dbReference type="ARBA" id="ARBA00034005"/>
    </source>
</evidence>
<evidence type="ECO:0000259" key="6">
    <source>
        <dbReference type="SMART" id="SM00532"/>
    </source>
</evidence>